<reference evidence="2" key="1">
    <citation type="journal article" date="2023" name="Mol. Phylogenet. Evol.">
        <title>Genome-scale phylogeny and comparative genomics of the fungal order Sordariales.</title>
        <authorList>
            <person name="Hensen N."/>
            <person name="Bonometti L."/>
            <person name="Westerberg I."/>
            <person name="Brannstrom I.O."/>
            <person name="Guillou S."/>
            <person name="Cros-Aarteil S."/>
            <person name="Calhoun S."/>
            <person name="Haridas S."/>
            <person name="Kuo A."/>
            <person name="Mondo S."/>
            <person name="Pangilinan J."/>
            <person name="Riley R."/>
            <person name="LaButti K."/>
            <person name="Andreopoulos B."/>
            <person name="Lipzen A."/>
            <person name="Chen C."/>
            <person name="Yan M."/>
            <person name="Daum C."/>
            <person name="Ng V."/>
            <person name="Clum A."/>
            <person name="Steindorff A."/>
            <person name="Ohm R.A."/>
            <person name="Martin F."/>
            <person name="Silar P."/>
            <person name="Natvig D.O."/>
            <person name="Lalanne C."/>
            <person name="Gautier V."/>
            <person name="Ament-Velasquez S.L."/>
            <person name="Kruys A."/>
            <person name="Hutchinson M.I."/>
            <person name="Powell A.J."/>
            <person name="Barry K."/>
            <person name="Miller A.N."/>
            <person name="Grigoriev I.V."/>
            <person name="Debuchy R."/>
            <person name="Gladieux P."/>
            <person name="Hiltunen Thoren M."/>
            <person name="Johannesson H."/>
        </authorList>
    </citation>
    <scope>NUCLEOTIDE SEQUENCE</scope>
    <source>
        <strain evidence="2">PSN309</strain>
    </source>
</reference>
<gene>
    <name evidence="2" type="ORF">QBC35DRAFT_501210</name>
</gene>
<organism evidence="2 3">
    <name type="scientific">Podospora australis</name>
    <dbReference type="NCBI Taxonomy" id="1536484"/>
    <lineage>
        <taxon>Eukaryota</taxon>
        <taxon>Fungi</taxon>
        <taxon>Dikarya</taxon>
        <taxon>Ascomycota</taxon>
        <taxon>Pezizomycotina</taxon>
        <taxon>Sordariomycetes</taxon>
        <taxon>Sordariomycetidae</taxon>
        <taxon>Sordariales</taxon>
        <taxon>Podosporaceae</taxon>
        <taxon>Podospora</taxon>
    </lineage>
</organism>
<dbReference type="EMBL" id="MU864423">
    <property type="protein sequence ID" value="KAK4186465.1"/>
    <property type="molecule type" value="Genomic_DNA"/>
</dbReference>
<feature type="signal peptide" evidence="1">
    <location>
        <begin position="1"/>
        <end position="26"/>
    </location>
</feature>
<evidence type="ECO:0000256" key="1">
    <source>
        <dbReference type="SAM" id="SignalP"/>
    </source>
</evidence>
<sequence>MVSSTMRWMRAMVLQLFSLSLPPSLSSTTGQAAEVCWHLEHSPPDFFRWVGHNGSGVPSVKLDRVFLFWHMRRRPGAGLSP</sequence>
<feature type="chain" id="PRO_5042838315" description="Secreted protein" evidence="1">
    <location>
        <begin position="27"/>
        <end position="81"/>
    </location>
</feature>
<keyword evidence="1" id="KW-0732">Signal</keyword>
<proteinExistence type="predicted"/>
<reference evidence="2" key="2">
    <citation type="submission" date="2023-05" db="EMBL/GenBank/DDBJ databases">
        <authorList>
            <consortium name="Lawrence Berkeley National Laboratory"/>
            <person name="Steindorff A."/>
            <person name="Hensen N."/>
            <person name="Bonometti L."/>
            <person name="Westerberg I."/>
            <person name="Brannstrom I.O."/>
            <person name="Guillou S."/>
            <person name="Cros-Aarteil S."/>
            <person name="Calhoun S."/>
            <person name="Haridas S."/>
            <person name="Kuo A."/>
            <person name="Mondo S."/>
            <person name="Pangilinan J."/>
            <person name="Riley R."/>
            <person name="Labutti K."/>
            <person name="Andreopoulos B."/>
            <person name="Lipzen A."/>
            <person name="Chen C."/>
            <person name="Yanf M."/>
            <person name="Daum C."/>
            <person name="Ng V."/>
            <person name="Clum A."/>
            <person name="Ohm R."/>
            <person name="Martin F."/>
            <person name="Silar P."/>
            <person name="Natvig D."/>
            <person name="Lalanne C."/>
            <person name="Gautier V."/>
            <person name="Ament-Velasquez S.L."/>
            <person name="Kruys A."/>
            <person name="Hutchinson M.I."/>
            <person name="Powell A.J."/>
            <person name="Barry K."/>
            <person name="Miller A.N."/>
            <person name="Grigoriev I.V."/>
            <person name="Debuchy R."/>
            <person name="Gladieux P."/>
            <person name="Thoren M.H."/>
            <person name="Johannesson H."/>
        </authorList>
    </citation>
    <scope>NUCLEOTIDE SEQUENCE</scope>
    <source>
        <strain evidence="2">PSN309</strain>
    </source>
</reference>
<dbReference type="AlphaFoldDB" id="A0AAN6WQT4"/>
<name>A0AAN6WQT4_9PEZI</name>
<evidence type="ECO:0000313" key="3">
    <source>
        <dbReference type="Proteomes" id="UP001302126"/>
    </source>
</evidence>
<dbReference type="Proteomes" id="UP001302126">
    <property type="component" value="Unassembled WGS sequence"/>
</dbReference>
<accession>A0AAN6WQT4</accession>
<protein>
    <recommendedName>
        <fullName evidence="4">Secreted protein</fullName>
    </recommendedName>
</protein>
<evidence type="ECO:0000313" key="2">
    <source>
        <dbReference type="EMBL" id="KAK4186465.1"/>
    </source>
</evidence>
<evidence type="ECO:0008006" key="4">
    <source>
        <dbReference type="Google" id="ProtNLM"/>
    </source>
</evidence>
<comment type="caution">
    <text evidence="2">The sequence shown here is derived from an EMBL/GenBank/DDBJ whole genome shotgun (WGS) entry which is preliminary data.</text>
</comment>
<keyword evidence="3" id="KW-1185">Reference proteome</keyword>